<evidence type="ECO:0000313" key="2">
    <source>
        <dbReference type="Proteomes" id="UP000197904"/>
    </source>
</evidence>
<dbReference type="EMBL" id="NIXP01000157">
    <property type="protein sequence ID" value="OWR25636.1"/>
    <property type="molecule type" value="Genomic_DNA"/>
</dbReference>
<gene>
    <name evidence="1" type="ORF">CEE55_22405</name>
</gene>
<proteinExistence type="predicted"/>
<sequence length="104" mass="11493">MSRFFLGQRVRIVRVNKSTNLGRQGVITCMGSWEAGGTFAGHILDAGFHADVLVKWDSDVWYGNVVMSHGPAHTDNLEPILPEGSAPSEFTFQQLMDNLQEVMA</sequence>
<accession>A0A246KQI8</accession>
<dbReference type="Proteomes" id="UP000197904">
    <property type="component" value="Unassembled WGS sequence"/>
</dbReference>
<evidence type="ECO:0000313" key="1">
    <source>
        <dbReference type="EMBL" id="OWR25636.1"/>
    </source>
</evidence>
<dbReference type="AlphaFoldDB" id="A0A246KQI8"/>
<reference evidence="1 2" key="1">
    <citation type="submission" date="2017-06" db="EMBL/GenBank/DDBJ databases">
        <authorList>
            <person name="Kim H.J."/>
            <person name="Triplett B.A."/>
        </authorList>
    </citation>
    <scope>NUCLEOTIDE SEQUENCE [LARGE SCALE GENOMIC DNA]</scope>
    <source>
        <strain evidence="1 2">S18795</strain>
    </source>
</reference>
<name>A0A246KQI8_9GAMM</name>
<dbReference type="RefSeq" id="WP_088476411.1">
    <property type="nucleotide sequence ID" value="NZ_NIXP01000157.1"/>
</dbReference>
<organism evidence="1 2">
    <name type="scientific">Stenotrophomonas pavanii</name>
    <dbReference type="NCBI Taxonomy" id="487698"/>
    <lineage>
        <taxon>Bacteria</taxon>
        <taxon>Pseudomonadati</taxon>
        <taxon>Pseudomonadota</taxon>
        <taxon>Gammaproteobacteria</taxon>
        <taxon>Lysobacterales</taxon>
        <taxon>Lysobacteraceae</taxon>
        <taxon>Stenotrophomonas</taxon>
    </lineage>
</organism>
<comment type="caution">
    <text evidence="1">The sequence shown here is derived from an EMBL/GenBank/DDBJ whole genome shotgun (WGS) entry which is preliminary data.</text>
</comment>
<protein>
    <submittedName>
        <fullName evidence="1">Uncharacterized protein</fullName>
    </submittedName>
</protein>